<evidence type="ECO:0000313" key="1">
    <source>
        <dbReference type="EMBL" id="KAK8221958.1"/>
    </source>
</evidence>
<proteinExistence type="predicted"/>
<gene>
    <name evidence="1" type="ORF">M8818_000125</name>
</gene>
<name>A0ACC3SNP1_9PEZI</name>
<protein>
    <submittedName>
        <fullName evidence="1">Uncharacterized protein</fullName>
    </submittedName>
</protein>
<dbReference type="EMBL" id="JAMKPW020000001">
    <property type="protein sequence ID" value="KAK8221958.1"/>
    <property type="molecule type" value="Genomic_DNA"/>
</dbReference>
<dbReference type="Proteomes" id="UP001320706">
    <property type="component" value="Unassembled WGS sequence"/>
</dbReference>
<organism evidence="1 2">
    <name type="scientific">Zalaria obscura</name>
    <dbReference type="NCBI Taxonomy" id="2024903"/>
    <lineage>
        <taxon>Eukaryota</taxon>
        <taxon>Fungi</taxon>
        <taxon>Dikarya</taxon>
        <taxon>Ascomycota</taxon>
        <taxon>Pezizomycotina</taxon>
        <taxon>Dothideomycetes</taxon>
        <taxon>Dothideomycetidae</taxon>
        <taxon>Dothideales</taxon>
        <taxon>Zalariaceae</taxon>
        <taxon>Zalaria</taxon>
    </lineage>
</organism>
<comment type="caution">
    <text evidence="1">The sequence shown here is derived from an EMBL/GenBank/DDBJ whole genome shotgun (WGS) entry which is preliminary data.</text>
</comment>
<reference evidence="1" key="1">
    <citation type="submission" date="2024-02" db="EMBL/GenBank/DDBJ databases">
        <title>Metagenome Assembled Genome of Zalaria obscura JY119.</title>
        <authorList>
            <person name="Vighnesh L."/>
            <person name="Jagadeeshwari U."/>
            <person name="Venkata Ramana C."/>
            <person name="Sasikala C."/>
        </authorList>
    </citation>
    <scope>NUCLEOTIDE SEQUENCE</scope>
    <source>
        <strain evidence="1">JY119</strain>
    </source>
</reference>
<sequence length="119" mass="13159">MKPNVLRCAHPCRISYRTGTKLYEQIRSKTPVNDEVSQRQLPALNTSRNKDFISEKASSVCYGIAPVWSVWPPYTSLTPRHTVPSKSPLLCPTSSDPEAVQNGDVAHDEHPPGYAQSAP</sequence>
<evidence type="ECO:0000313" key="2">
    <source>
        <dbReference type="Proteomes" id="UP001320706"/>
    </source>
</evidence>
<keyword evidence="2" id="KW-1185">Reference proteome</keyword>
<accession>A0ACC3SNP1</accession>